<feature type="signal peptide" evidence="1">
    <location>
        <begin position="1"/>
        <end position="24"/>
    </location>
</feature>
<dbReference type="InterPro" id="IPR037107">
    <property type="entry name" value="Put_OMP_sf"/>
</dbReference>
<sequence>MVILHPKHAAAALAGLLLAAPAVAQQAVPGPEPRFGTFTLTYENDTFAGTDRYYTSGFQLAWRSAPYEPPSWIANGPGIVLPAGGTLRWGLAFGQSIFTPEDTALRNPDPNDRPYAGWLYGAISLSSTTPSSYGSIELQLGMVGRSALGEQVQNGVHDLLNIDRAYGWDYQLKDEPGINLVLTRQWRFNSEPIVDDVSVGFVPSLTASLGNVQTYASAGLMVRVGNELRSDFGPPRMRPSISGSSFYVPERPWGWYVFGGFDVRGVAYDIFLDGNAWQDSRHVDKEYFIGEVSAGVAVFTPLGRLTFSYAARTREFQTQRETAQFGSVSLSVQF</sequence>
<proteinExistence type="predicted"/>
<reference evidence="3" key="1">
    <citation type="journal article" date="2021" name="Syst. Appl. Microbiol.">
        <title>Roseomonas hellenica sp. nov., isolated from roots of wild-growing Alkanna tinctoria.</title>
        <authorList>
            <person name="Rat A."/>
            <person name="Naranjo H.D."/>
            <person name="Lebbe L."/>
            <person name="Cnockaert M."/>
            <person name="Krigas N."/>
            <person name="Grigoriadou K."/>
            <person name="Maloupa E."/>
            <person name="Willems A."/>
        </authorList>
    </citation>
    <scope>NUCLEOTIDE SEQUENCE [LARGE SCALE GENOMIC DNA]</scope>
    <source>
        <strain evidence="3">LMG 31159</strain>
    </source>
</reference>
<dbReference type="InterPro" id="IPR018707">
    <property type="entry name" value="LpxR"/>
</dbReference>
<accession>A0ABS5EKS6</accession>
<evidence type="ECO:0000256" key="1">
    <source>
        <dbReference type="SAM" id="SignalP"/>
    </source>
</evidence>
<dbReference type="Pfam" id="PF09982">
    <property type="entry name" value="LpxR"/>
    <property type="match status" value="1"/>
</dbReference>
<comment type="caution">
    <text evidence="2">The sequence shown here is derived from an EMBL/GenBank/DDBJ whole genome shotgun (WGS) entry which is preliminary data.</text>
</comment>
<evidence type="ECO:0000313" key="2">
    <source>
        <dbReference type="EMBL" id="MBR0651630.1"/>
    </source>
</evidence>
<dbReference type="Gene3D" id="2.40.128.140">
    <property type="entry name" value="Outer membrane protein"/>
    <property type="match status" value="1"/>
</dbReference>
<organism evidence="2 3">
    <name type="scientific">Neoroseomonas terrae</name>
    <dbReference type="NCBI Taxonomy" id="424799"/>
    <lineage>
        <taxon>Bacteria</taxon>
        <taxon>Pseudomonadati</taxon>
        <taxon>Pseudomonadota</taxon>
        <taxon>Alphaproteobacteria</taxon>
        <taxon>Acetobacterales</taxon>
        <taxon>Acetobacteraceae</taxon>
        <taxon>Neoroseomonas</taxon>
    </lineage>
</organism>
<keyword evidence="3" id="KW-1185">Reference proteome</keyword>
<evidence type="ECO:0000313" key="3">
    <source>
        <dbReference type="Proteomes" id="UP000698752"/>
    </source>
</evidence>
<dbReference type="EMBL" id="JAAEDI010000020">
    <property type="protein sequence ID" value="MBR0651630.1"/>
    <property type="molecule type" value="Genomic_DNA"/>
</dbReference>
<keyword evidence="1" id="KW-0732">Signal</keyword>
<name>A0ABS5EKS6_9PROT</name>
<protein>
    <submittedName>
        <fullName evidence="2">Lipid A deacylase LpxR family protein</fullName>
    </submittedName>
</protein>
<gene>
    <name evidence="2" type="ORF">GXW78_18320</name>
</gene>
<feature type="chain" id="PRO_5046781395" evidence="1">
    <location>
        <begin position="25"/>
        <end position="334"/>
    </location>
</feature>
<dbReference type="RefSeq" id="WP_211870452.1">
    <property type="nucleotide sequence ID" value="NZ_JAAEDI010000020.1"/>
</dbReference>
<dbReference type="Proteomes" id="UP000698752">
    <property type="component" value="Unassembled WGS sequence"/>
</dbReference>